<reference evidence="9" key="1">
    <citation type="journal article" date="2018" name="Genome Announc.">
        <title>Draft Genome Sequence of "Candidatus Phycosocius bacilliformis," an Alphaproteobacterial Ectosymbiont of the Hydrocarbon-Producing Green Alga Botryococcus braunii.</title>
        <authorList>
            <person name="Tanabe Y."/>
            <person name="Yamaguchi H."/>
            <person name="Watanabe M.M."/>
        </authorList>
    </citation>
    <scope>NUCLEOTIDE SEQUENCE [LARGE SCALE GENOMIC DNA]</scope>
    <source>
        <strain evidence="9">BOTRYCO-2</strain>
    </source>
</reference>
<feature type="region of interest" description="Disordered" evidence="5">
    <location>
        <begin position="257"/>
        <end position="281"/>
    </location>
</feature>
<evidence type="ECO:0000256" key="4">
    <source>
        <dbReference type="SAM" id="Coils"/>
    </source>
</evidence>
<feature type="domain" description="Methyl-accepting transducer" evidence="7">
    <location>
        <begin position="303"/>
        <end position="539"/>
    </location>
</feature>
<feature type="compositionally biased region" description="Basic and acidic residues" evidence="5">
    <location>
        <begin position="257"/>
        <end position="280"/>
    </location>
</feature>
<feature type="coiled-coil region" evidence="4">
    <location>
        <begin position="339"/>
        <end position="373"/>
    </location>
</feature>
<comment type="caution">
    <text evidence="9">The sequence shown here is derived from an EMBL/GenBank/DDBJ whole genome shotgun (WGS) entry which is preliminary data.</text>
</comment>
<gene>
    <name evidence="9" type="primary">mcpQ</name>
    <name evidence="9" type="ORF">PbB2_00054</name>
</gene>
<dbReference type="GO" id="GO:0016020">
    <property type="term" value="C:membrane"/>
    <property type="evidence" value="ECO:0007669"/>
    <property type="project" value="InterPro"/>
</dbReference>
<dbReference type="PANTHER" id="PTHR32089:SF112">
    <property type="entry name" value="LYSOZYME-LIKE PROTEIN-RELATED"/>
    <property type="match status" value="1"/>
</dbReference>
<evidence type="ECO:0000256" key="5">
    <source>
        <dbReference type="SAM" id="MobiDB-lite"/>
    </source>
</evidence>
<dbReference type="InterPro" id="IPR003660">
    <property type="entry name" value="HAMP_dom"/>
</dbReference>
<accession>A0A2P2E5R8</accession>
<dbReference type="CDD" id="cd06225">
    <property type="entry name" value="HAMP"/>
    <property type="match status" value="1"/>
</dbReference>
<dbReference type="Gene3D" id="1.10.287.950">
    <property type="entry name" value="Methyl-accepting chemotaxis protein"/>
    <property type="match status" value="1"/>
</dbReference>
<evidence type="ECO:0000256" key="6">
    <source>
        <dbReference type="SAM" id="Phobius"/>
    </source>
</evidence>
<dbReference type="PROSITE" id="PS50885">
    <property type="entry name" value="HAMP"/>
    <property type="match status" value="1"/>
</dbReference>
<dbReference type="AlphaFoldDB" id="A0A2P2E5R8"/>
<dbReference type="SMART" id="SM00283">
    <property type="entry name" value="MA"/>
    <property type="match status" value="1"/>
</dbReference>
<name>A0A2P2E5R8_9PROT</name>
<dbReference type="PROSITE" id="PS50111">
    <property type="entry name" value="CHEMOTAXIS_TRANSDUC_2"/>
    <property type="match status" value="1"/>
</dbReference>
<evidence type="ECO:0000256" key="2">
    <source>
        <dbReference type="ARBA" id="ARBA00029447"/>
    </source>
</evidence>
<dbReference type="Pfam" id="PF00015">
    <property type="entry name" value="MCPsignal"/>
    <property type="match status" value="1"/>
</dbReference>
<evidence type="ECO:0000256" key="1">
    <source>
        <dbReference type="ARBA" id="ARBA00023224"/>
    </source>
</evidence>
<keyword evidence="6" id="KW-1133">Transmembrane helix</keyword>
<dbReference type="SUPFAM" id="SSF158472">
    <property type="entry name" value="HAMP domain-like"/>
    <property type="match status" value="1"/>
</dbReference>
<feature type="domain" description="HAMP" evidence="8">
    <location>
        <begin position="210"/>
        <end position="262"/>
    </location>
</feature>
<dbReference type="SMART" id="SM00304">
    <property type="entry name" value="HAMP"/>
    <property type="match status" value="1"/>
</dbReference>
<proteinExistence type="inferred from homology"/>
<evidence type="ECO:0000259" key="8">
    <source>
        <dbReference type="PROSITE" id="PS50885"/>
    </source>
</evidence>
<dbReference type="OrthoDB" id="3378718at2"/>
<keyword evidence="4" id="KW-0175">Coiled coil</keyword>
<dbReference type="SUPFAM" id="SSF58104">
    <property type="entry name" value="Methyl-accepting chemotaxis protein (MCP) signaling domain"/>
    <property type="match status" value="1"/>
</dbReference>
<protein>
    <submittedName>
        <fullName evidence="9">Methyl-accepting chemotaxis protein McpQ</fullName>
    </submittedName>
</protein>
<dbReference type="PANTHER" id="PTHR32089">
    <property type="entry name" value="METHYL-ACCEPTING CHEMOTAXIS PROTEIN MCPB"/>
    <property type="match status" value="1"/>
</dbReference>
<dbReference type="EMBL" id="BFBR01000001">
    <property type="protein sequence ID" value="GBF56399.1"/>
    <property type="molecule type" value="Genomic_DNA"/>
</dbReference>
<dbReference type="GO" id="GO:0007165">
    <property type="term" value="P:signal transduction"/>
    <property type="evidence" value="ECO:0007669"/>
    <property type="project" value="UniProtKB-KW"/>
</dbReference>
<keyword evidence="6" id="KW-0472">Membrane</keyword>
<dbReference type="Gene3D" id="6.10.340.10">
    <property type="match status" value="1"/>
</dbReference>
<evidence type="ECO:0000256" key="3">
    <source>
        <dbReference type="PROSITE-ProRule" id="PRU00284"/>
    </source>
</evidence>
<keyword evidence="6" id="KW-0812">Transmembrane</keyword>
<dbReference type="RefSeq" id="WP_133245662.1">
    <property type="nucleotide sequence ID" value="NZ_BFBR01000001.1"/>
</dbReference>
<keyword evidence="1 3" id="KW-0807">Transducer</keyword>
<evidence type="ECO:0000313" key="9">
    <source>
        <dbReference type="EMBL" id="GBF56399.1"/>
    </source>
</evidence>
<evidence type="ECO:0000313" key="10">
    <source>
        <dbReference type="Proteomes" id="UP000245086"/>
    </source>
</evidence>
<feature type="transmembrane region" description="Helical" evidence="6">
    <location>
        <begin position="12"/>
        <end position="32"/>
    </location>
</feature>
<sequence length="559" mass="58817">MDHLTLRTKFSIMIAGAGLCIAAVSAASFFSLEKFKAAQDQVQQIGVAGRIFAEADMMHDALNSDVLQASLIGRGLAEGTAADIKTNVTEHGDTFRQAMADIEKLNVPESVHSLVKNAKPDLEAYISMAGTVSALATQDPDAAQQKMGAFTAAFEKLEESNGQVSDEIEKNVTALDSAAKAELSFQLMLLGLVALGSIGALVVLSLFVLRTIERPLTEAAEAMDRIGQGDLSGTLISRTQDSVGRILDAINDYRKVAGRARESEEKRQADAKRAEHERQQSLHQVAETFEASVAEMIQLVVAAASQLQQSASTLTTTANANAEHTSSVTKTTYDSAQNIQRAAQAAEELSTNAQLISEQVMEAQNVAQEAQSQAISTTESVSQLRDAAQRIGEVIQLINDIANQTNLLALNATIEAARAGAAGKGFAVVASEVKSLAEQTSRATDEIAAQISGIQNATSGAAAAIEVVAKTIGNVAVMSTLISQSVEAQTEAIDEIRNTTSQVAVGSDIVSHSITALSGGTDTTRSAAGDTYQAAAELQRHATKLQDDVANFLSMLRAA</sequence>
<evidence type="ECO:0000259" key="7">
    <source>
        <dbReference type="PROSITE" id="PS50111"/>
    </source>
</evidence>
<dbReference type="Proteomes" id="UP000245086">
    <property type="component" value="Unassembled WGS sequence"/>
</dbReference>
<keyword evidence="10" id="KW-1185">Reference proteome</keyword>
<dbReference type="InterPro" id="IPR004089">
    <property type="entry name" value="MCPsignal_dom"/>
</dbReference>
<feature type="transmembrane region" description="Helical" evidence="6">
    <location>
        <begin position="187"/>
        <end position="209"/>
    </location>
</feature>
<organism evidence="9 10">
    <name type="scientific">Candidatus Phycosocius bacilliformis</name>
    <dbReference type="NCBI Taxonomy" id="1445552"/>
    <lineage>
        <taxon>Bacteria</taxon>
        <taxon>Pseudomonadati</taxon>
        <taxon>Pseudomonadota</taxon>
        <taxon>Alphaproteobacteria</taxon>
        <taxon>Caulobacterales</taxon>
        <taxon>Caulobacterales incertae sedis</taxon>
        <taxon>Candidatus Phycosocius</taxon>
    </lineage>
</organism>
<comment type="similarity">
    <text evidence="2">Belongs to the methyl-accepting chemotaxis (MCP) protein family.</text>
</comment>